<dbReference type="AlphaFoldDB" id="A0A1B7X3I9"/>
<evidence type="ECO:0000313" key="1">
    <source>
        <dbReference type="EMBL" id="OBQ43936.1"/>
    </source>
</evidence>
<protein>
    <submittedName>
        <fullName evidence="1">Uncharacterized protein</fullName>
    </submittedName>
</protein>
<gene>
    <name evidence="1" type="ORF">AN484_09760</name>
</gene>
<reference evidence="1 2" key="1">
    <citation type="submission" date="2015-09" db="EMBL/GenBank/DDBJ databases">
        <title>Aphanizomenon flos-aquae WA102.</title>
        <authorList>
            <person name="Driscoll C."/>
        </authorList>
    </citation>
    <scope>NUCLEOTIDE SEQUENCE [LARGE SCALE GENOMIC DNA]</scope>
    <source>
        <strain evidence="1">WA102</strain>
    </source>
</reference>
<proteinExistence type="predicted"/>
<comment type="caution">
    <text evidence="1">The sequence shown here is derived from an EMBL/GenBank/DDBJ whole genome shotgun (WGS) entry which is preliminary data.</text>
</comment>
<evidence type="ECO:0000313" key="2">
    <source>
        <dbReference type="Proteomes" id="UP000092093"/>
    </source>
</evidence>
<name>A0A1B7X3I9_APHFL</name>
<dbReference type="Proteomes" id="UP000092093">
    <property type="component" value="Unassembled WGS sequence"/>
</dbReference>
<accession>A0A1B7X3I9</accession>
<sequence length="135" mass="16106">MRPLPKFKLSLIKLVKTHYKKNKRARDSFETLIQKYIETLAKDPFFDESDSENFPKGAYKTDFEFRKIRFFMPELQGASRKGRFMYVVYQASCSVYPVWIYTHEEYPKRPSDQELKEQFAIIEEMNIVDVDSPPS</sequence>
<dbReference type="EMBL" id="LJOW01000037">
    <property type="protein sequence ID" value="OBQ43936.1"/>
    <property type="molecule type" value="Genomic_DNA"/>
</dbReference>
<organism evidence="1 2">
    <name type="scientific">Aphanizomenon flos-aquae WA102</name>
    <dbReference type="NCBI Taxonomy" id="1710896"/>
    <lineage>
        <taxon>Bacteria</taxon>
        <taxon>Bacillati</taxon>
        <taxon>Cyanobacteriota</taxon>
        <taxon>Cyanophyceae</taxon>
        <taxon>Nostocales</taxon>
        <taxon>Aphanizomenonaceae</taxon>
        <taxon>Aphanizomenon</taxon>
    </lineage>
</organism>